<protein>
    <submittedName>
        <fullName evidence="3">PEP-CTERM sorting domain-containing protein</fullName>
    </submittedName>
</protein>
<comment type="caution">
    <text evidence="3">The sequence shown here is derived from an EMBL/GenBank/DDBJ whole genome shotgun (WGS) entry which is preliminary data.</text>
</comment>
<dbReference type="Proteomes" id="UP000557872">
    <property type="component" value="Unassembled WGS sequence"/>
</dbReference>
<proteinExistence type="predicted"/>
<organism evidence="3 4">
    <name type="scientific">Oceaniferula marina</name>
    <dbReference type="NCBI Taxonomy" id="2748318"/>
    <lineage>
        <taxon>Bacteria</taxon>
        <taxon>Pseudomonadati</taxon>
        <taxon>Verrucomicrobiota</taxon>
        <taxon>Verrucomicrobiia</taxon>
        <taxon>Verrucomicrobiales</taxon>
        <taxon>Verrucomicrobiaceae</taxon>
        <taxon>Oceaniferula</taxon>
    </lineage>
</organism>
<dbReference type="AlphaFoldDB" id="A0A851GB88"/>
<gene>
    <name evidence="3" type="ORF">HW115_05320</name>
</gene>
<keyword evidence="1" id="KW-0732">Signal</keyword>
<dbReference type="InterPro" id="IPR013424">
    <property type="entry name" value="Ice-binding_C"/>
</dbReference>
<evidence type="ECO:0000313" key="4">
    <source>
        <dbReference type="Proteomes" id="UP000557872"/>
    </source>
</evidence>
<keyword evidence="4" id="KW-1185">Reference proteome</keyword>
<dbReference type="EMBL" id="JACBAZ010000002">
    <property type="protein sequence ID" value="NWK55018.1"/>
    <property type="molecule type" value="Genomic_DNA"/>
</dbReference>
<feature type="chain" id="PRO_5032453254" evidence="1">
    <location>
        <begin position="24"/>
        <end position="238"/>
    </location>
</feature>
<feature type="domain" description="Ice-binding protein C-terminal" evidence="2">
    <location>
        <begin position="216"/>
        <end position="237"/>
    </location>
</feature>
<evidence type="ECO:0000256" key="1">
    <source>
        <dbReference type="SAM" id="SignalP"/>
    </source>
</evidence>
<accession>A0A851GB88</accession>
<evidence type="ECO:0000259" key="2">
    <source>
        <dbReference type="Pfam" id="PF07589"/>
    </source>
</evidence>
<evidence type="ECO:0000313" key="3">
    <source>
        <dbReference type="EMBL" id="NWK55018.1"/>
    </source>
</evidence>
<reference evidence="3 4" key="1">
    <citation type="submission" date="2020-07" db="EMBL/GenBank/DDBJ databases">
        <title>Roseicoccus Jingziensis gen. nov., sp. nov., isolated from coastal seawater.</title>
        <authorList>
            <person name="Feng X."/>
        </authorList>
    </citation>
    <scope>NUCLEOTIDE SEQUENCE [LARGE SCALE GENOMIC DNA]</scope>
    <source>
        <strain evidence="3 4">N1E253</strain>
    </source>
</reference>
<feature type="signal peptide" evidence="1">
    <location>
        <begin position="1"/>
        <end position="23"/>
    </location>
</feature>
<name>A0A851GB88_9BACT</name>
<dbReference type="Pfam" id="PF07589">
    <property type="entry name" value="PEP-CTERM"/>
    <property type="match status" value="1"/>
</dbReference>
<sequence>MMKMNKQWTVLATMAGSLAVSQAAISLTNGGFGSSNRNGGVVDGGGWFESGTANWVEGSWSSASTSNPDDGGDAILLLMDGGSTTMGYIYQSLGTVSAADIALGQLQLTADFAEKSDGESNSSQWDFYVGSFGSAANGSDIDASLPSQHTIVLDAVAMGLTYERGNTSRQNGVSVGSFDISGLSEGDEVWLRIGETRDAAFQSGDLMIDNVSIEVVPEPSSFALIGLGAISLVLRRRR</sequence>
<dbReference type="NCBIfam" id="TIGR02595">
    <property type="entry name" value="PEP_CTERM"/>
    <property type="match status" value="1"/>
</dbReference>